<dbReference type="RefSeq" id="WP_380043465.1">
    <property type="nucleotide sequence ID" value="NZ_JBHLTC010000001.1"/>
</dbReference>
<dbReference type="Proteomes" id="UP001589890">
    <property type="component" value="Unassembled WGS sequence"/>
</dbReference>
<sequence length="184" mass="19369">MDLVEKLPLPFTPPFAVVAPTRPFDKAWIELWQQVGGIGSGSPLREVIVAAGDIESADGPALSLSTLPKLGDHRPTEAEPYSHGPAGSLPDAVMSAVLAAVNLSPGIDDEERNGALSGVAGFVDDLSNSGWDPVKLRLDGLDTVFQARSLLDVWIAVADLPSTTVALAGRNVRLADIELVSVRR</sequence>
<keyword evidence="2" id="KW-1185">Reference proteome</keyword>
<dbReference type="EMBL" id="JBHLTC010000001">
    <property type="protein sequence ID" value="MFC0622788.1"/>
    <property type="molecule type" value="Genomic_DNA"/>
</dbReference>
<name>A0ABV6QF14_9ACTN</name>
<gene>
    <name evidence="1" type="ORF">ACFFGN_01870</name>
</gene>
<protein>
    <recommendedName>
        <fullName evidence="3">RidA family protein</fullName>
    </recommendedName>
</protein>
<comment type="caution">
    <text evidence="1">The sequence shown here is derived from an EMBL/GenBank/DDBJ whole genome shotgun (WGS) entry which is preliminary data.</text>
</comment>
<evidence type="ECO:0000313" key="2">
    <source>
        <dbReference type="Proteomes" id="UP001589890"/>
    </source>
</evidence>
<organism evidence="1 2">
    <name type="scientific">Kribbella deserti</name>
    <dbReference type="NCBI Taxonomy" id="1926257"/>
    <lineage>
        <taxon>Bacteria</taxon>
        <taxon>Bacillati</taxon>
        <taxon>Actinomycetota</taxon>
        <taxon>Actinomycetes</taxon>
        <taxon>Propionibacteriales</taxon>
        <taxon>Kribbellaceae</taxon>
        <taxon>Kribbella</taxon>
    </lineage>
</organism>
<reference evidence="1 2" key="1">
    <citation type="submission" date="2024-09" db="EMBL/GenBank/DDBJ databases">
        <authorList>
            <person name="Sun Q."/>
            <person name="Mori K."/>
        </authorList>
    </citation>
    <scope>NUCLEOTIDE SEQUENCE [LARGE SCALE GENOMIC DNA]</scope>
    <source>
        <strain evidence="1 2">CGMCC 1.15906</strain>
    </source>
</reference>
<evidence type="ECO:0000313" key="1">
    <source>
        <dbReference type="EMBL" id="MFC0622788.1"/>
    </source>
</evidence>
<proteinExistence type="predicted"/>
<accession>A0ABV6QF14</accession>
<evidence type="ECO:0008006" key="3">
    <source>
        <dbReference type="Google" id="ProtNLM"/>
    </source>
</evidence>